<dbReference type="Proteomes" id="UP000609531">
    <property type="component" value="Unassembled WGS sequence"/>
</dbReference>
<keyword evidence="3" id="KW-1005">Bacterial flagellum biogenesis</keyword>
<sequence>MTDYSAIAAVAANQTNATPTTTTEGTQTLEYDAFLRLLVTQMKNQDPLEPMSDTEYVAQLAAFSNVEQNILTNERLAAMLTANALGDAESLVGRTITAPTGEEGVVASVTISSEGSVARLVDGTEVPIGAGLTIS</sequence>
<evidence type="ECO:0000256" key="3">
    <source>
        <dbReference type="ARBA" id="ARBA00022795"/>
    </source>
</evidence>
<evidence type="ECO:0000256" key="1">
    <source>
        <dbReference type="ARBA" id="ARBA00010577"/>
    </source>
</evidence>
<proteinExistence type="inferred from homology"/>
<dbReference type="Pfam" id="PF03963">
    <property type="entry name" value="FlgD"/>
    <property type="match status" value="1"/>
</dbReference>
<dbReference type="GO" id="GO:0044781">
    <property type="term" value="P:bacterial-type flagellum organization"/>
    <property type="evidence" value="ECO:0007669"/>
    <property type="project" value="UniProtKB-KW"/>
</dbReference>
<dbReference type="RefSeq" id="WP_198884566.1">
    <property type="nucleotide sequence ID" value="NZ_JAEKJA010000034.1"/>
</dbReference>
<evidence type="ECO:0000256" key="2">
    <source>
        <dbReference type="ARBA" id="ARBA00016013"/>
    </source>
</evidence>
<dbReference type="InterPro" id="IPR005648">
    <property type="entry name" value="FlgD"/>
</dbReference>
<comment type="function">
    <text evidence="4">Required for flagellar hook formation. May act as a scaffolding protein.</text>
</comment>
<comment type="similarity">
    <text evidence="1">Belongs to the FlgD family.</text>
</comment>
<organism evidence="5 6">
    <name type="scientific">Acuticoccus mangrovi</name>
    <dbReference type="NCBI Taxonomy" id="2796142"/>
    <lineage>
        <taxon>Bacteria</taxon>
        <taxon>Pseudomonadati</taxon>
        <taxon>Pseudomonadota</taxon>
        <taxon>Alphaproteobacteria</taxon>
        <taxon>Hyphomicrobiales</taxon>
        <taxon>Amorphaceae</taxon>
        <taxon>Acuticoccus</taxon>
    </lineage>
</organism>
<comment type="caution">
    <text evidence="5">The sequence shown here is derived from an EMBL/GenBank/DDBJ whole genome shotgun (WGS) entry which is preliminary data.</text>
</comment>
<keyword evidence="5" id="KW-0282">Flagellum</keyword>
<keyword evidence="6" id="KW-1185">Reference proteome</keyword>
<evidence type="ECO:0000313" key="5">
    <source>
        <dbReference type="EMBL" id="MBJ3778662.1"/>
    </source>
</evidence>
<reference evidence="5" key="1">
    <citation type="submission" date="2020-12" db="EMBL/GenBank/DDBJ databases">
        <title>Bacterial taxonomy.</title>
        <authorList>
            <person name="Pan X."/>
        </authorList>
    </citation>
    <scope>NUCLEOTIDE SEQUENCE</scope>
    <source>
        <strain evidence="5">B2012</strain>
    </source>
</reference>
<dbReference type="EMBL" id="JAEKJA010000034">
    <property type="protein sequence ID" value="MBJ3778662.1"/>
    <property type="molecule type" value="Genomic_DNA"/>
</dbReference>
<protein>
    <recommendedName>
        <fullName evidence="2">Basal-body rod modification protein FlgD</fullName>
    </recommendedName>
</protein>
<gene>
    <name evidence="5" type="primary">flgD</name>
    <name evidence="5" type="ORF">JCR33_23380</name>
</gene>
<evidence type="ECO:0000256" key="4">
    <source>
        <dbReference type="ARBA" id="ARBA00024746"/>
    </source>
</evidence>
<keyword evidence="5" id="KW-0966">Cell projection</keyword>
<dbReference type="NCBIfam" id="NF004670">
    <property type="entry name" value="PRK06009.1"/>
    <property type="match status" value="1"/>
</dbReference>
<dbReference type="AlphaFoldDB" id="A0A934MFH1"/>
<evidence type="ECO:0000313" key="6">
    <source>
        <dbReference type="Proteomes" id="UP000609531"/>
    </source>
</evidence>
<accession>A0A934MFH1</accession>
<keyword evidence="5" id="KW-0969">Cilium</keyword>
<name>A0A934MFH1_9HYPH</name>